<dbReference type="PANTHER" id="PTHR31859">
    <property type="entry name" value="TETRATRICOPEPTIDE REPEAT PROTEIN 39 FAMILY MEMBER"/>
    <property type="match status" value="1"/>
</dbReference>
<feature type="compositionally biased region" description="Polar residues" evidence="6">
    <location>
        <begin position="2033"/>
        <end position="2087"/>
    </location>
</feature>
<feature type="region of interest" description="Disordered" evidence="6">
    <location>
        <begin position="1869"/>
        <end position="1899"/>
    </location>
</feature>
<feature type="compositionally biased region" description="Acidic residues" evidence="6">
    <location>
        <begin position="2295"/>
        <end position="2304"/>
    </location>
</feature>
<feature type="region of interest" description="Disordered" evidence="6">
    <location>
        <begin position="918"/>
        <end position="987"/>
    </location>
</feature>
<evidence type="ECO:0000256" key="2">
    <source>
        <dbReference type="ARBA" id="ARBA00018424"/>
    </source>
</evidence>
<feature type="region of interest" description="Disordered" evidence="6">
    <location>
        <begin position="1256"/>
        <end position="1298"/>
    </location>
</feature>
<dbReference type="GO" id="GO:0005741">
    <property type="term" value="C:mitochondrial outer membrane"/>
    <property type="evidence" value="ECO:0007669"/>
    <property type="project" value="TreeGrafter"/>
</dbReference>
<name>A0A6A6HA53_VIRVR</name>
<feature type="compositionally biased region" description="Basic and acidic residues" evidence="6">
    <location>
        <begin position="1135"/>
        <end position="1147"/>
    </location>
</feature>
<dbReference type="EMBL" id="ML991795">
    <property type="protein sequence ID" value="KAF2234887.1"/>
    <property type="molecule type" value="Genomic_DNA"/>
</dbReference>
<keyword evidence="7" id="KW-0472">Membrane</keyword>
<feature type="region of interest" description="Disordered" evidence="6">
    <location>
        <begin position="714"/>
        <end position="896"/>
    </location>
</feature>
<gene>
    <name evidence="8" type="ORF">EV356DRAFT_532435</name>
</gene>
<feature type="compositionally biased region" description="Acidic residues" evidence="6">
    <location>
        <begin position="3155"/>
        <end position="3167"/>
    </location>
</feature>
<feature type="coiled-coil region" evidence="5">
    <location>
        <begin position="2417"/>
        <end position="2549"/>
    </location>
</feature>
<feature type="region of interest" description="Disordered" evidence="6">
    <location>
        <begin position="1645"/>
        <end position="1711"/>
    </location>
</feature>
<comment type="subunit">
    <text evidence="1">Interacts with lipid droplet proteins.</text>
</comment>
<feature type="transmembrane region" description="Helical" evidence="7">
    <location>
        <begin position="369"/>
        <end position="388"/>
    </location>
</feature>
<accession>A0A6A6HA53</accession>
<evidence type="ECO:0000313" key="8">
    <source>
        <dbReference type="EMBL" id="KAF2234887.1"/>
    </source>
</evidence>
<feature type="compositionally biased region" description="Polar residues" evidence="6">
    <location>
        <begin position="1106"/>
        <end position="1120"/>
    </location>
</feature>
<protein>
    <recommendedName>
        <fullName evidence="2">Inclusion body clearance protein IML2</fullName>
    </recommendedName>
    <alternativeName>
        <fullName evidence="3">Inclusion body clearance protein iml2</fullName>
    </alternativeName>
</protein>
<evidence type="ECO:0000256" key="6">
    <source>
        <dbReference type="SAM" id="MobiDB-lite"/>
    </source>
</evidence>
<evidence type="ECO:0000256" key="7">
    <source>
        <dbReference type="SAM" id="Phobius"/>
    </source>
</evidence>
<feature type="region of interest" description="Disordered" evidence="6">
    <location>
        <begin position="1000"/>
        <end position="1211"/>
    </location>
</feature>
<feature type="compositionally biased region" description="Polar residues" evidence="6">
    <location>
        <begin position="3121"/>
        <end position="3143"/>
    </location>
</feature>
<feature type="compositionally biased region" description="Polar residues" evidence="6">
    <location>
        <begin position="1673"/>
        <end position="1683"/>
    </location>
</feature>
<dbReference type="GO" id="GO:0005634">
    <property type="term" value="C:nucleus"/>
    <property type="evidence" value="ECO:0007669"/>
    <property type="project" value="TreeGrafter"/>
</dbReference>
<feature type="coiled-coil region" evidence="5">
    <location>
        <begin position="2713"/>
        <end position="2834"/>
    </location>
</feature>
<keyword evidence="7" id="KW-1133">Transmembrane helix</keyword>
<feature type="compositionally biased region" description="Low complexity" evidence="6">
    <location>
        <begin position="3042"/>
        <end position="3063"/>
    </location>
</feature>
<dbReference type="Proteomes" id="UP000800092">
    <property type="component" value="Unassembled WGS sequence"/>
</dbReference>
<feature type="region of interest" description="Disordered" evidence="6">
    <location>
        <begin position="2132"/>
        <end position="2214"/>
    </location>
</feature>
<keyword evidence="5" id="KW-0175">Coiled coil</keyword>
<dbReference type="GO" id="GO:0005829">
    <property type="term" value="C:cytosol"/>
    <property type="evidence" value="ECO:0007669"/>
    <property type="project" value="TreeGrafter"/>
</dbReference>
<feature type="compositionally biased region" description="Low complexity" evidence="6">
    <location>
        <begin position="212"/>
        <end position="225"/>
    </location>
</feature>
<dbReference type="Pfam" id="PF10300">
    <property type="entry name" value="Iml2-TPR_39"/>
    <property type="match status" value="1"/>
</dbReference>
<feature type="region of interest" description="Disordered" evidence="6">
    <location>
        <begin position="1976"/>
        <end position="2000"/>
    </location>
</feature>
<feature type="compositionally biased region" description="Polar residues" evidence="6">
    <location>
        <begin position="3021"/>
        <end position="3041"/>
    </location>
</feature>
<feature type="compositionally biased region" description="Polar residues" evidence="6">
    <location>
        <begin position="1371"/>
        <end position="1385"/>
    </location>
</feature>
<feature type="region of interest" description="Disordered" evidence="6">
    <location>
        <begin position="1"/>
        <end position="20"/>
    </location>
</feature>
<feature type="compositionally biased region" description="Basic and acidic residues" evidence="6">
    <location>
        <begin position="1875"/>
        <end position="1886"/>
    </location>
</feature>
<feature type="compositionally biased region" description="Basic and acidic residues" evidence="6">
    <location>
        <begin position="3216"/>
        <end position="3238"/>
    </location>
</feature>
<reference evidence="8" key="1">
    <citation type="journal article" date="2020" name="Stud. Mycol.">
        <title>101 Dothideomycetes genomes: a test case for predicting lifestyles and emergence of pathogens.</title>
        <authorList>
            <person name="Haridas S."/>
            <person name="Albert R."/>
            <person name="Binder M."/>
            <person name="Bloem J."/>
            <person name="Labutti K."/>
            <person name="Salamov A."/>
            <person name="Andreopoulos B."/>
            <person name="Baker S."/>
            <person name="Barry K."/>
            <person name="Bills G."/>
            <person name="Bluhm B."/>
            <person name="Cannon C."/>
            <person name="Castanera R."/>
            <person name="Culley D."/>
            <person name="Daum C."/>
            <person name="Ezra D."/>
            <person name="Gonzalez J."/>
            <person name="Henrissat B."/>
            <person name="Kuo A."/>
            <person name="Liang C."/>
            <person name="Lipzen A."/>
            <person name="Lutzoni F."/>
            <person name="Magnuson J."/>
            <person name="Mondo S."/>
            <person name="Nolan M."/>
            <person name="Ohm R."/>
            <person name="Pangilinan J."/>
            <person name="Park H.-J."/>
            <person name="Ramirez L."/>
            <person name="Alfaro M."/>
            <person name="Sun H."/>
            <person name="Tritt A."/>
            <person name="Yoshinaga Y."/>
            <person name="Zwiers L.-H."/>
            <person name="Turgeon B."/>
            <person name="Goodwin S."/>
            <person name="Spatafora J."/>
            <person name="Crous P."/>
            <person name="Grigoriev I."/>
        </authorList>
    </citation>
    <scope>NUCLEOTIDE SEQUENCE</scope>
    <source>
        <strain evidence="8">Tuck. ex Michener</strain>
    </source>
</reference>
<feature type="coiled-coil region" evidence="5">
    <location>
        <begin position="2884"/>
        <end position="2911"/>
    </location>
</feature>
<feature type="compositionally biased region" description="Low complexity" evidence="6">
    <location>
        <begin position="1416"/>
        <end position="1439"/>
    </location>
</feature>
<feature type="region of interest" description="Disordered" evidence="6">
    <location>
        <begin position="2029"/>
        <end position="2110"/>
    </location>
</feature>
<feature type="coiled-coil region" evidence="5">
    <location>
        <begin position="2603"/>
        <end position="2654"/>
    </location>
</feature>
<keyword evidence="7" id="KW-0812">Transmembrane</keyword>
<dbReference type="PANTHER" id="PTHR31859:SF1">
    <property type="entry name" value="TETRATRICOPEPTIDE REPEAT PROTEIN 39C"/>
    <property type="match status" value="1"/>
</dbReference>
<comment type="function">
    <text evidence="4">Inclusion body (IB) resident protein that interacts strongly with lipid droplet (LD) proteins. Involved in LD-mediated IB clearing after protein folding stress, probably by enabling access to the IBs of an LD-stored soluble sterol derivative that acts as a chaperone in inclusion clearing.</text>
</comment>
<feature type="compositionally biased region" description="Basic and acidic residues" evidence="6">
    <location>
        <begin position="1043"/>
        <end position="1062"/>
    </location>
</feature>
<feature type="region of interest" description="Disordered" evidence="6">
    <location>
        <begin position="2280"/>
        <end position="2323"/>
    </location>
</feature>
<sequence>MRRIFGGHRKNDSSSSLNSIEEPNQLEDAMRAVANIMNDDVDAAESELNHGSSPFHMLGHGVVSFLRAALGFEQEMMREASDRLADAENAAADHQRRAQKDAKAFRSEVYPPGSEFALCYAESQLMSAVVGVLNESLTESLKGFYKLRKAYMTLDAIMQAEQNFLNGKSTPSLANTSTTSSKPESPQQNMNAQGAYEGLGSRPATPSNLTVPSSARSSVPSPLSSTMNLDEDEDEDIDFVDAEEDLDSEHPSTEYQGKLDIPSLDHHVNNLSLHDDAIKTSDVSVDEDMKSAVISPTNADSTASLADIYEMGSLDEFVHSGSSLCFGLLLLVLSLIPPAFSKLLYIIGFRGDRERGIALLWQATRSTNINGAFAGLVLLGFLNGLVSFSDIIPGDDEKGGYPRQRCKALLASMRERYPGSRLWLLEESRMLSSERQLEKATALTTADKPSPLKQIEALRWFDHGLNCMYLHHYEDCSSSFQKCITLNNWSHALYCYIAGASHIELYRKYKASDPTKAQAQAEEAEKLLKQAPKYTGKKRFMARQLPFDIFVNRKVTKWEQRAQELNVPFVDAVGVSPIEEMIYFWNGYKRMRPEHLQLSLGAIAWSTDVKQNPGWEEEALDERCIASLLQAATFRNFGRTEEAKRILREEVLCHEWAAFKGHSKDNWVQPVGYYEMAVCLWQERDGTEADKERIQEGSALLDKVANWETYEMEARVAPRPRTPSPSAPRGSLGESTGEHVRSGGPAASADPSPALTLWAASPTSESPTVDLPPLPTFPRRGRVPETPSGPSNDQDRFHIASWGSPYSGPTPESRTSSDRRRRRSLSNDTFDGDSPGHRFDLGHLLPSRVPELDLFEPQPPNSRVPSAERRPTPRASAGKRPATSPSHSTFRPEDNRLQEYFESRFIGEHHSRWSDISLSSDTESIDHTPQDNTRDSPLSKRKDILRALFNSSPSPEDERARQTSTDTFRRHKPKGSNHTVTQQDFWGTSTDFLSQARGKMMDSKYAVQASEPSQRPEVSPIGSNSGDGRGARKSAAASNPLSESKHALASEIDQQPKEEDSPNHASGYRFTEVADTMEKHAKQFEQPEERRNEEAERAAKNEDPTESASQVEDAPVTTTGSKDDVSPIQDDQEENQERSPVDGHSHPDLSAVDVDAIQESTQDRALQPPRVVGEHKNAQEESLTTAQEASLPQIAPIVPTPSPRPSVKVPWGKKTLTIRLPHDKLRGQEGGPPIPLLPREVAARVAYFEEQGFDTRGFVTGESDEYGFGDGSKQNRPIFPDSETVRRDAQQSGNVVRIPDPKEWRSYVDFLTEQKLRALGVSIGDEEPPVPPPGLSRQSSTQQYPPLPFSPPMPPSSGSSQQPPQPPHAFSATSIPEALSTTMSRKASIASPLSGLTPNNPRGQLHRQGSFPFSVQSQQGNASSFSSFSPQQQFASPLSGPRTGSPAIQHPFANRATNIGSPGPSSLDMQQLVRYPPAIQAELIAQMQRQQQQQLHAKLQQQQQLALNTKLPDFADDDLEEESLSAHPPLHTRAVDRDRQEIAVPRPRSHRHNLSAALEKDIPNAEYHLGKQNERQMETESGFQANDPFINPRTQRPLVSRNPSETRWNDAVQSIQVLNKHRQTRWEPDNAERPMMNAETPMSASTLGHEMSDELKTNPSEVDTNPDLDRQQISRANASKQEASSVVVSSVNGAGDGVQGDQAPQVVTKHRVKPSLSGLNVEAKEFRFNPSASFQPGNFSFSGANFQPPPTAKPPQPNYSRPFPQSQPEKSSFNISAPAFNPKGSFGSGPSIQSFNFSAPSFKPGAPEFKPSAPIEEPTTSGGEQPVADRIFTTLSTASSEDVVKQPKKNKAVQIVNPNLLPKPATVRETMAEDESGRLAREDDRQKRARKYDDDGDEVPQFAFPTHVEADLDAATIHPAPIVPSNDLVDKFEEVSLGAHRIRTPPAAAALHDTPTPVPSNAPTIDELRRRALDSIPKQEEQANVAIQPTTTDDPRQMSPAQAALHAVLGGKRHGHKSSLSATAKPFEFKPLSSDTDFPSFSGRTSEIIDSQNDSSQILSSPTQPLDSSIATTFRPSDSFFDQTASDPSKRQQPGLAPYPTSDNGVSYDDFEQPSLAEIDNVMRQLNENDDLGVEKEEPPSWEPPSPPFQADQPLLQPWKNMRSDAPSPSPNRPRPTVETENLEDETASHDPFSDSHAAVVDQSPVRRLNNERDVPISDWDDAFSSSDEQKLKAQVQSRSIFFEPHVEKVVAKAFQTKMDPMMTALLQLQDSMATLTAKNTVERRSMSASVGAESDADDEDDDEVQRPPRSRSRAKAFPTPELLNPDKIKSVMLEALQTYNTPPTPPAPGVSEFHEALVSLKSAVARSDAEKMQLEDIRAVMEETLHRRDSALVPHARAQMPYPEDDGQVMQLDKMLQDATVRAAEAVNHRNEIEDRAAETRKLLRLAEEELSLYKELDSDKEHSLRSVRDELSDLKEHLHDVQEHRIAAEKEHQSLTAKISSLEEEHTAMESTLEEYRESKRVWRQEIDDLMKEREALKSDVAILTSQVKEGVEKRDDMRDRLIRLQEDMARSAGQMASAKAHWHQQDLAHQTRAELLSVRIGDEARTRERLEKEIERLETQEKEHMKLRVLVDHTQQENTRLEDMVTTVKKELFEQQQLAARFEREFNDARETARVEVQRTRTSMEADIEAAHQQADLVRADLEADFTSMRNRWEGENSKLRTELDNIKMDADTAKEKHALLLEEAADAKRDALQGAHDSRLNAINELQQSHERRIAELQANHSRVIGNANEDKERSEKLLNERLGLADAKLEHYQDKIVHLEQKLEVAQSAAQAAVKAAQSAKAAPQIAHAAVTAAPAAAVPTSTAPVPEKVSPQALRESIMVLQEQLQERESRIEHLESELKATDTDAPTKLKERETEISWLRELLGVRVDDLSDLINTLSQPAYDPDTARDAAIRIRTNLKMEQQEKERLIAANIAPGQPLPVTLTGQQALASISNFASPKAAQLAAAFGNWRKGNGNNTNPSQLSTSRPGTSNSNSSTPLPATAAARRSSATPLRRPGSNASTGNAQPGWMSGLMTPPTSNLRKTPTPTPSVRTSPEKPRTPQRQMAGALGGARRSTSSLSRSPQTGRRQQHQQLTARQLGKQRVYADLDGDVEAGEDDGYDGVGGEMAGLRHPVTPPLMRKASYDNDAEDGEYSTAGFEGFDDDEEGEGEHVDGVAEMGERISPEPPRLKLDFGAPIGD</sequence>
<feature type="compositionally biased region" description="Low complexity" evidence="6">
    <location>
        <begin position="742"/>
        <end position="754"/>
    </location>
</feature>
<feature type="transmembrane region" description="Helical" evidence="7">
    <location>
        <begin position="326"/>
        <end position="348"/>
    </location>
</feature>
<feature type="compositionally biased region" description="Pro residues" evidence="6">
    <location>
        <begin position="1747"/>
        <end position="1757"/>
    </location>
</feature>
<evidence type="ECO:0000256" key="5">
    <source>
        <dbReference type="SAM" id="Coils"/>
    </source>
</evidence>
<feature type="region of interest" description="Disordered" evidence="6">
    <location>
        <begin position="3016"/>
        <end position="3246"/>
    </location>
</feature>
<evidence type="ECO:0000256" key="3">
    <source>
        <dbReference type="ARBA" id="ARBA00019539"/>
    </source>
</evidence>
<feature type="compositionally biased region" description="Polar residues" evidence="6">
    <location>
        <begin position="976"/>
        <end position="987"/>
    </location>
</feature>
<feature type="compositionally biased region" description="Polar residues" evidence="6">
    <location>
        <begin position="1455"/>
        <end position="1469"/>
    </location>
</feature>
<feature type="region of interest" description="Disordered" evidence="6">
    <location>
        <begin position="167"/>
        <end position="233"/>
    </location>
</feature>
<feature type="region of interest" description="Disordered" evidence="6">
    <location>
        <begin position="1738"/>
        <end position="1827"/>
    </location>
</feature>
<proteinExistence type="predicted"/>
<evidence type="ECO:0000256" key="4">
    <source>
        <dbReference type="ARBA" id="ARBA00043897"/>
    </source>
</evidence>
<feature type="compositionally biased region" description="Polar residues" evidence="6">
    <location>
        <begin position="1763"/>
        <end position="1775"/>
    </location>
</feature>
<feature type="compositionally biased region" description="Basic and acidic residues" evidence="6">
    <location>
        <begin position="1076"/>
        <end position="1103"/>
    </location>
</feature>
<feature type="compositionally biased region" description="Pro residues" evidence="6">
    <location>
        <begin position="1345"/>
        <end position="1355"/>
    </location>
</feature>
<organism evidence="8 9">
    <name type="scientific">Viridothelium virens</name>
    <name type="common">Speckled blister lichen</name>
    <name type="synonym">Trypethelium virens</name>
    <dbReference type="NCBI Taxonomy" id="1048519"/>
    <lineage>
        <taxon>Eukaryota</taxon>
        <taxon>Fungi</taxon>
        <taxon>Dikarya</taxon>
        <taxon>Ascomycota</taxon>
        <taxon>Pezizomycotina</taxon>
        <taxon>Dothideomycetes</taxon>
        <taxon>Dothideomycetes incertae sedis</taxon>
        <taxon>Trypetheliales</taxon>
        <taxon>Trypetheliaceae</taxon>
        <taxon>Viridothelium</taxon>
    </lineage>
</organism>
<evidence type="ECO:0000256" key="1">
    <source>
        <dbReference type="ARBA" id="ARBA00011408"/>
    </source>
</evidence>
<feature type="region of interest" description="Disordered" evidence="6">
    <location>
        <begin position="1322"/>
        <end position="1469"/>
    </location>
</feature>
<feature type="compositionally biased region" description="Polar residues" evidence="6">
    <location>
        <begin position="167"/>
        <end position="192"/>
    </location>
</feature>
<keyword evidence="9" id="KW-1185">Reference proteome</keyword>
<dbReference type="InterPro" id="IPR019412">
    <property type="entry name" value="IML2/TPR_39"/>
</dbReference>
<feature type="compositionally biased region" description="Basic and acidic residues" evidence="6">
    <location>
        <begin position="924"/>
        <end position="945"/>
    </location>
</feature>
<feature type="compositionally biased region" description="Polar residues" evidence="6">
    <location>
        <begin position="1180"/>
        <end position="1190"/>
    </location>
</feature>
<feature type="coiled-coil region" evidence="5">
    <location>
        <begin position="70"/>
        <end position="97"/>
    </location>
</feature>
<feature type="compositionally biased region" description="Polar residues" evidence="6">
    <location>
        <begin position="1788"/>
        <end position="1799"/>
    </location>
</feature>
<evidence type="ECO:0000313" key="9">
    <source>
        <dbReference type="Proteomes" id="UP000800092"/>
    </source>
</evidence>
<dbReference type="OrthoDB" id="2154985at2759"/>
<feature type="region of interest" description="Disordered" evidence="6">
    <location>
        <begin position="1584"/>
        <end position="1606"/>
    </location>
</feature>